<dbReference type="SUPFAM" id="SSF50044">
    <property type="entry name" value="SH3-domain"/>
    <property type="match status" value="2"/>
</dbReference>
<name>A0AAD5XDS1_9FUNG</name>
<dbReference type="Pfam" id="PF00018">
    <property type="entry name" value="SH3_1"/>
    <property type="match status" value="1"/>
</dbReference>
<dbReference type="InterPro" id="IPR001452">
    <property type="entry name" value="SH3_domain"/>
</dbReference>
<evidence type="ECO:0000313" key="5">
    <source>
        <dbReference type="EMBL" id="KAJ3122739.1"/>
    </source>
</evidence>
<gene>
    <name evidence="5" type="ORF">HK100_011859</name>
</gene>
<evidence type="ECO:0000256" key="2">
    <source>
        <dbReference type="PROSITE-ProRule" id="PRU00192"/>
    </source>
</evidence>
<dbReference type="PANTHER" id="PTHR14167">
    <property type="entry name" value="SH3 DOMAIN-CONTAINING"/>
    <property type="match status" value="1"/>
</dbReference>
<keyword evidence="1 2" id="KW-0728">SH3 domain</keyword>
<sequence>MSTPTRTPESSTSPTSKSPLQNGSSPKTKQPQPAPPVASPTESQKAIHRIMNVVNVFEAGREDELSLTIVGQEVVVFETFSDGWAYGTVGEQKGFFPLIAVQGGAPADAIIVTAGSPAAATAAAAGLAVMSQTANTSVTTSAAHSASHDNRRSMIASTRSVSLRDSISESANPVTKRLSSISALDDSNYADNFDDDDDDGIEEEKRVVRVVHAYAATQGDELTLVPGGFVNVLRVFEDGWGLGEIVGTREKGAFPMTCCV</sequence>
<dbReference type="SMART" id="SM00326">
    <property type="entry name" value="SH3"/>
    <property type="match status" value="2"/>
</dbReference>
<dbReference type="InterPro" id="IPR050384">
    <property type="entry name" value="Endophilin_SH3RF"/>
</dbReference>
<dbReference type="PROSITE" id="PS50002">
    <property type="entry name" value="SH3"/>
    <property type="match status" value="1"/>
</dbReference>
<organism evidence="5 6">
    <name type="scientific">Physocladia obscura</name>
    <dbReference type="NCBI Taxonomy" id="109957"/>
    <lineage>
        <taxon>Eukaryota</taxon>
        <taxon>Fungi</taxon>
        <taxon>Fungi incertae sedis</taxon>
        <taxon>Chytridiomycota</taxon>
        <taxon>Chytridiomycota incertae sedis</taxon>
        <taxon>Chytridiomycetes</taxon>
        <taxon>Chytridiales</taxon>
        <taxon>Chytriomycetaceae</taxon>
        <taxon>Physocladia</taxon>
    </lineage>
</organism>
<dbReference type="Gene3D" id="2.30.30.40">
    <property type="entry name" value="SH3 Domains"/>
    <property type="match status" value="2"/>
</dbReference>
<evidence type="ECO:0000256" key="3">
    <source>
        <dbReference type="SAM" id="MobiDB-lite"/>
    </source>
</evidence>
<comment type="caution">
    <text evidence="5">The sequence shown here is derived from an EMBL/GenBank/DDBJ whole genome shotgun (WGS) entry which is preliminary data.</text>
</comment>
<dbReference type="Proteomes" id="UP001211907">
    <property type="component" value="Unassembled WGS sequence"/>
</dbReference>
<evidence type="ECO:0000313" key="6">
    <source>
        <dbReference type="Proteomes" id="UP001211907"/>
    </source>
</evidence>
<protein>
    <recommendedName>
        <fullName evidence="4">SH3 domain-containing protein</fullName>
    </recommendedName>
</protein>
<proteinExistence type="predicted"/>
<feature type="compositionally biased region" description="Low complexity" evidence="3">
    <location>
        <begin position="1"/>
        <end position="19"/>
    </location>
</feature>
<evidence type="ECO:0000259" key="4">
    <source>
        <dbReference type="PROSITE" id="PS50002"/>
    </source>
</evidence>
<feature type="domain" description="SH3" evidence="4">
    <location>
        <begin position="203"/>
        <end position="260"/>
    </location>
</feature>
<feature type="compositionally biased region" description="Polar residues" evidence="3">
    <location>
        <begin position="20"/>
        <end position="31"/>
    </location>
</feature>
<dbReference type="InterPro" id="IPR036028">
    <property type="entry name" value="SH3-like_dom_sf"/>
</dbReference>
<keyword evidence="6" id="KW-1185">Reference proteome</keyword>
<feature type="region of interest" description="Disordered" evidence="3">
    <location>
        <begin position="1"/>
        <end position="44"/>
    </location>
</feature>
<dbReference type="AlphaFoldDB" id="A0AAD5XDS1"/>
<reference evidence="5" key="1">
    <citation type="submission" date="2020-05" db="EMBL/GenBank/DDBJ databases">
        <title>Phylogenomic resolution of chytrid fungi.</title>
        <authorList>
            <person name="Stajich J.E."/>
            <person name="Amses K."/>
            <person name="Simmons R."/>
            <person name="Seto K."/>
            <person name="Myers J."/>
            <person name="Bonds A."/>
            <person name="Quandt C.A."/>
            <person name="Barry K."/>
            <person name="Liu P."/>
            <person name="Grigoriev I."/>
            <person name="Longcore J.E."/>
            <person name="James T.Y."/>
        </authorList>
    </citation>
    <scope>NUCLEOTIDE SEQUENCE</scope>
    <source>
        <strain evidence="5">JEL0513</strain>
    </source>
</reference>
<dbReference type="PANTHER" id="PTHR14167:SF116">
    <property type="entry name" value="CAP, ISOFORM AC"/>
    <property type="match status" value="1"/>
</dbReference>
<accession>A0AAD5XDS1</accession>
<evidence type="ECO:0000256" key="1">
    <source>
        <dbReference type="ARBA" id="ARBA00022443"/>
    </source>
</evidence>
<dbReference type="EMBL" id="JADGJH010000785">
    <property type="protein sequence ID" value="KAJ3122739.1"/>
    <property type="molecule type" value="Genomic_DNA"/>
</dbReference>